<protein>
    <submittedName>
        <fullName evidence="1">Uncharacterized protein</fullName>
    </submittedName>
</protein>
<name>A0A1E3PKH9_9ASCO</name>
<keyword evidence="2" id="KW-1185">Reference proteome</keyword>
<dbReference type="Proteomes" id="UP000095009">
    <property type="component" value="Unassembled WGS sequence"/>
</dbReference>
<proteinExistence type="predicted"/>
<dbReference type="AlphaFoldDB" id="A0A1E3PKH9"/>
<evidence type="ECO:0000313" key="1">
    <source>
        <dbReference type="EMBL" id="ODQ65357.1"/>
    </source>
</evidence>
<dbReference type="EMBL" id="KV454410">
    <property type="protein sequence ID" value="ODQ65357.1"/>
    <property type="molecule type" value="Genomic_DNA"/>
</dbReference>
<sequence length="369" mass="42248">MCEILEDSFSIHHSTGQEDTDRGLRVLKFTLPIEESVLKIEIKGYEKPFSYSADTKSCSYLLIKGLNVVLEDNAQKLIKGTIDYNNNINNTIKFLPAAVDSIKFARFTDRRFKKMPTISPVANMALRHEDDQVKKTDNTSGASHPKAAIDIYSKNSTLTDDDRFDWLLRPEGLRETLKNGEVKSCHITKQKKFEIDPVLNKYKLNIDAIHFPFTNPSSSLIVHCPFRATPACKIGWILDHYYAHLDAFQGRSFRIIGKIENHIPQDYQDFIDKDSKSIRFLLIITGQDGRSIPVLFFGEDAENFLGLTLEHILNNPNSIGERMSYLVDCGKDYNSLYIDLMIFGFHPESREHQNLNVWKGFGSEINFIK</sequence>
<accession>A0A1E3PKH9</accession>
<gene>
    <name evidence="1" type="ORF">NADFUDRAFT_42637</name>
</gene>
<reference evidence="1 2" key="1">
    <citation type="journal article" date="2016" name="Proc. Natl. Acad. Sci. U.S.A.">
        <title>Comparative genomics of biotechnologically important yeasts.</title>
        <authorList>
            <person name="Riley R."/>
            <person name="Haridas S."/>
            <person name="Wolfe K.H."/>
            <person name="Lopes M.R."/>
            <person name="Hittinger C.T."/>
            <person name="Goeker M."/>
            <person name="Salamov A.A."/>
            <person name="Wisecaver J.H."/>
            <person name="Long T.M."/>
            <person name="Calvey C.H."/>
            <person name="Aerts A.L."/>
            <person name="Barry K.W."/>
            <person name="Choi C."/>
            <person name="Clum A."/>
            <person name="Coughlan A.Y."/>
            <person name="Deshpande S."/>
            <person name="Douglass A.P."/>
            <person name="Hanson S.J."/>
            <person name="Klenk H.-P."/>
            <person name="LaButti K.M."/>
            <person name="Lapidus A."/>
            <person name="Lindquist E.A."/>
            <person name="Lipzen A.M."/>
            <person name="Meier-Kolthoff J.P."/>
            <person name="Ohm R.A."/>
            <person name="Otillar R.P."/>
            <person name="Pangilinan J.L."/>
            <person name="Peng Y."/>
            <person name="Rokas A."/>
            <person name="Rosa C.A."/>
            <person name="Scheuner C."/>
            <person name="Sibirny A.A."/>
            <person name="Slot J.C."/>
            <person name="Stielow J.B."/>
            <person name="Sun H."/>
            <person name="Kurtzman C.P."/>
            <person name="Blackwell M."/>
            <person name="Grigoriev I.V."/>
            <person name="Jeffries T.W."/>
        </authorList>
    </citation>
    <scope>NUCLEOTIDE SEQUENCE [LARGE SCALE GENOMIC DNA]</scope>
    <source>
        <strain evidence="1 2">DSM 6958</strain>
    </source>
</reference>
<evidence type="ECO:0000313" key="2">
    <source>
        <dbReference type="Proteomes" id="UP000095009"/>
    </source>
</evidence>
<organism evidence="1 2">
    <name type="scientific">Nadsonia fulvescens var. elongata DSM 6958</name>
    <dbReference type="NCBI Taxonomy" id="857566"/>
    <lineage>
        <taxon>Eukaryota</taxon>
        <taxon>Fungi</taxon>
        <taxon>Dikarya</taxon>
        <taxon>Ascomycota</taxon>
        <taxon>Saccharomycotina</taxon>
        <taxon>Dipodascomycetes</taxon>
        <taxon>Dipodascales</taxon>
        <taxon>Dipodascales incertae sedis</taxon>
        <taxon>Nadsonia</taxon>
    </lineage>
</organism>